<dbReference type="GO" id="GO:0030248">
    <property type="term" value="F:cellulose binding"/>
    <property type="evidence" value="ECO:0007669"/>
    <property type="project" value="UniProtKB-UniRule"/>
</dbReference>
<comment type="domain">
    <text evidence="5">Has a modular structure: an endo-beta-1,4-glucanase catalytic module at the N-terminus, a linker rich in serines and threonines, and a C-terminal carbohydrate-binding module (CBM).</text>
</comment>
<evidence type="ECO:0000259" key="7">
    <source>
        <dbReference type="Pfam" id="PF03443"/>
    </source>
</evidence>
<evidence type="ECO:0000256" key="3">
    <source>
        <dbReference type="ARBA" id="ARBA00022525"/>
    </source>
</evidence>
<sequence>MQLPLLFSALAASANAHYFFSQLLINGQPTGRDFTYIRKISTNPPYNPAFPDMLARKEYRCNNGANLGTGTQTISIAAGTKIGARLGQNNYMGHPGPGFIMMSKASSNASSYDGSGDWFKIWESGLKPGGQTNHDNAWETYGKKQMEATIPATTPPGEYLVRFEHVGIHENHKNKSQMYFECAQVKVTGAGGGTPGPMFKIPGVITASSPMITFSKWGPAKSTFPMPAPAVWTGQ</sequence>
<dbReference type="Proteomes" id="UP000799302">
    <property type="component" value="Unassembled WGS sequence"/>
</dbReference>
<dbReference type="Gene3D" id="2.70.50.70">
    <property type="match status" value="1"/>
</dbReference>
<keyword evidence="5" id="KW-0136">Cellulose degradation</keyword>
<dbReference type="PANTHER" id="PTHR33353:SF2">
    <property type="entry name" value="ENDO-BETA-1,4-GLUCANASE D"/>
    <property type="match status" value="1"/>
</dbReference>
<accession>A0A6A6TWW0</accession>
<keyword evidence="3 5" id="KW-0964">Secreted</keyword>
<organism evidence="8 9">
    <name type="scientific">Microthyrium microscopicum</name>
    <dbReference type="NCBI Taxonomy" id="703497"/>
    <lineage>
        <taxon>Eukaryota</taxon>
        <taxon>Fungi</taxon>
        <taxon>Dikarya</taxon>
        <taxon>Ascomycota</taxon>
        <taxon>Pezizomycotina</taxon>
        <taxon>Dothideomycetes</taxon>
        <taxon>Dothideomycetes incertae sedis</taxon>
        <taxon>Microthyriales</taxon>
        <taxon>Microthyriaceae</taxon>
        <taxon>Microthyrium</taxon>
    </lineage>
</organism>
<proteinExistence type="predicted"/>
<dbReference type="GO" id="GO:0008810">
    <property type="term" value="F:cellulase activity"/>
    <property type="evidence" value="ECO:0007669"/>
    <property type="project" value="UniProtKB-UniRule"/>
</dbReference>
<keyword evidence="5" id="KW-0624">Polysaccharide degradation</keyword>
<feature type="domain" description="Auxiliary Activity family 9 catalytic" evidence="7">
    <location>
        <begin position="17"/>
        <end position="217"/>
    </location>
</feature>
<keyword evidence="6" id="KW-0732">Signal</keyword>
<dbReference type="PANTHER" id="PTHR33353">
    <property type="entry name" value="PUTATIVE (AFU_ORTHOLOGUE AFUA_1G12560)-RELATED"/>
    <property type="match status" value="1"/>
</dbReference>
<keyword evidence="5" id="KW-0119">Carbohydrate metabolism</keyword>
<comment type="cofactor">
    <cofactor evidence="1">
        <name>Cu(2+)</name>
        <dbReference type="ChEBI" id="CHEBI:29036"/>
    </cofactor>
</comment>
<dbReference type="AlphaFoldDB" id="A0A6A6TWW0"/>
<gene>
    <name evidence="8" type="ORF">BT63DRAFT_93205</name>
</gene>
<comment type="catalytic activity">
    <reaction evidence="5">
        <text>[(1-&gt;4)-beta-D-glucosyl]n+m + reduced acceptor + O2 = 4-dehydro-beta-D-glucosyl-[(1-&gt;4)-beta-D-glucosyl]n-1 + [(1-&gt;4)-beta-D-glucosyl]m + acceptor + H2O.</text>
        <dbReference type="EC" id="1.14.99.56"/>
    </reaction>
</comment>
<evidence type="ECO:0000256" key="1">
    <source>
        <dbReference type="ARBA" id="ARBA00001973"/>
    </source>
</evidence>
<dbReference type="OrthoDB" id="3496539at2759"/>
<evidence type="ECO:0000256" key="2">
    <source>
        <dbReference type="ARBA" id="ARBA00004613"/>
    </source>
</evidence>
<dbReference type="CDD" id="cd21175">
    <property type="entry name" value="LPMO_AA9"/>
    <property type="match status" value="1"/>
</dbReference>
<dbReference type="EMBL" id="MU004242">
    <property type="protein sequence ID" value="KAF2664585.1"/>
    <property type="molecule type" value="Genomic_DNA"/>
</dbReference>
<dbReference type="InterPro" id="IPR005103">
    <property type="entry name" value="AA9_LPMO"/>
</dbReference>
<evidence type="ECO:0000256" key="4">
    <source>
        <dbReference type="ARBA" id="ARBA00023157"/>
    </source>
</evidence>
<evidence type="ECO:0000256" key="5">
    <source>
        <dbReference type="RuleBase" id="RU368122"/>
    </source>
</evidence>
<evidence type="ECO:0000256" key="6">
    <source>
        <dbReference type="SAM" id="SignalP"/>
    </source>
</evidence>
<reference evidence="8" key="1">
    <citation type="journal article" date="2020" name="Stud. Mycol.">
        <title>101 Dothideomycetes genomes: a test case for predicting lifestyles and emergence of pathogens.</title>
        <authorList>
            <person name="Haridas S."/>
            <person name="Albert R."/>
            <person name="Binder M."/>
            <person name="Bloem J."/>
            <person name="Labutti K."/>
            <person name="Salamov A."/>
            <person name="Andreopoulos B."/>
            <person name="Baker S."/>
            <person name="Barry K."/>
            <person name="Bills G."/>
            <person name="Bluhm B."/>
            <person name="Cannon C."/>
            <person name="Castanera R."/>
            <person name="Culley D."/>
            <person name="Daum C."/>
            <person name="Ezra D."/>
            <person name="Gonzalez J."/>
            <person name="Henrissat B."/>
            <person name="Kuo A."/>
            <person name="Liang C."/>
            <person name="Lipzen A."/>
            <person name="Lutzoni F."/>
            <person name="Magnuson J."/>
            <person name="Mondo S."/>
            <person name="Nolan M."/>
            <person name="Ohm R."/>
            <person name="Pangilinan J."/>
            <person name="Park H.-J."/>
            <person name="Ramirez L."/>
            <person name="Alfaro M."/>
            <person name="Sun H."/>
            <person name="Tritt A."/>
            <person name="Yoshinaga Y."/>
            <person name="Zwiers L.-H."/>
            <person name="Turgeon B."/>
            <person name="Goodwin S."/>
            <person name="Spatafora J."/>
            <person name="Crous P."/>
            <person name="Grigoriev I."/>
        </authorList>
    </citation>
    <scope>NUCLEOTIDE SEQUENCE</scope>
    <source>
        <strain evidence="8">CBS 115976</strain>
    </source>
</reference>
<dbReference type="GO" id="GO:0030245">
    <property type="term" value="P:cellulose catabolic process"/>
    <property type="evidence" value="ECO:0007669"/>
    <property type="project" value="UniProtKB-UniRule"/>
</dbReference>
<dbReference type="GO" id="GO:0005576">
    <property type="term" value="C:extracellular region"/>
    <property type="evidence" value="ECO:0007669"/>
    <property type="project" value="UniProtKB-SubCell"/>
</dbReference>
<name>A0A6A6TWW0_9PEZI</name>
<dbReference type="Pfam" id="PF03443">
    <property type="entry name" value="AA9"/>
    <property type="match status" value="1"/>
</dbReference>
<evidence type="ECO:0000313" key="9">
    <source>
        <dbReference type="Proteomes" id="UP000799302"/>
    </source>
</evidence>
<dbReference type="InterPro" id="IPR049892">
    <property type="entry name" value="AA9"/>
</dbReference>
<comment type="function">
    <text evidence="5">Lytic polysaccharide monooxygenase (LMPO) that depolymerizes crystalline and amorphous polysaccharides via the oxidation of scissile alpha- or beta-(1-4)-glycosidic bonds, yielding C1 and/or C4 oxidation products. Catalysis by LPMOs requires the reduction of the active-site copper from Cu(II) to Cu(I) by a reducing agent and H(2)O(2) or O(2) as a cosubstrate.</text>
</comment>
<comment type="subcellular location">
    <subcellularLocation>
        <location evidence="2 5">Secreted</location>
    </subcellularLocation>
</comment>
<protein>
    <recommendedName>
        <fullName evidence="5">AA9 family lytic polysaccharide monooxygenase</fullName>
        <ecNumber evidence="5">1.14.99.56</ecNumber>
    </recommendedName>
    <alternativeName>
        <fullName evidence="5">Endo-beta-1,4-glucanase</fullName>
    </alternativeName>
    <alternativeName>
        <fullName evidence="5">Glycosyl hydrolase 61 family protein</fullName>
    </alternativeName>
</protein>
<evidence type="ECO:0000313" key="8">
    <source>
        <dbReference type="EMBL" id="KAF2664585.1"/>
    </source>
</evidence>
<keyword evidence="4 5" id="KW-1015">Disulfide bond</keyword>
<feature type="signal peptide" evidence="6">
    <location>
        <begin position="1"/>
        <end position="16"/>
    </location>
</feature>
<feature type="chain" id="PRO_5025350035" description="AA9 family lytic polysaccharide monooxygenase" evidence="6">
    <location>
        <begin position="17"/>
        <end position="235"/>
    </location>
</feature>
<dbReference type="EC" id="1.14.99.56" evidence="5"/>
<keyword evidence="9" id="KW-1185">Reference proteome</keyword>